<evidence type="ECO:0000256" key="3">
    <source>
        <dbReference type="ARBA" id="ARBA00022833"/>
    </source>
</evidence>
<feature type="domain" description="C2HC/C3H-type" evidence="6">
    <location>
        <begin position="285"/>
        <end position="310"/>
    </location>
</feature>
<reference evidence="8" key="1">
    <citation type="journal article" date="2011" name="PLoS Genet.">
        <title>The genome sequence of the leaf-cutter ant Atta cephalotes reveals insights into its obligate symbiotic lifestyle.</title>
        <authorList>
            <person name="Suen G."/>
            <person name="Teiling C."/>
            <person name="Li L."/>
            <person name="Holt C."/>
            <person name="Abouheif E."/>
            <person name="Bornberg-Bauer E."/>
            <person name="Bouffard P."/>
            <person name="Caldera E.J."/>
            <person name="Cash E."/>
            <person name="Cavanaugh A."/>
            <person name="Denas O."/>
            <person name="Elhaik E."/>
            <person name="Fave M.J."/>
            <person name="Gadau J."/>
            <person name="Gibson J.D."/>
            <person name="Graur D."/>
            <person name="Grubbs K.J."/>
            <person name="Hagen D.E."/>
            <person name="Harkins T.T."/>
            <person name="Helmkampf M."/>
            <person name="Hu H."/>
            <person name="Johnson B.R."/>
            <person name="Kim J."/>
            <person name="Marsh S.E."/>
            <person name="Moeller J.A."/>
            <person name="Munoz-Torres M.C."/>
            <person name="Murphy M.C."/>
            <person name="Naughton M.C."/>
            <person name="Nigam S."/>
            <person name="Overson R."/>
            <person name="Rajakumar R."/>
            <person name="Reese J.T."/>
            <person name="Scott J.J."/>
            <person name="Smith C.R."/>
            <person name="Tao S."/>
            <person name="Tsutsui N.D."/>
            <person name="Viljakainen L."/>
            <person name="Wissler L."/>
            <person name="Yandell M.D."/>
            <person name="Zimmer F."/>
            <person name="Taylor J."/>
            <person name="Slater S.C."/>
            <person name="Clifton S.W."/>
            <person name="Warren W.C."/>
            <person name="Elsik C.G."/>
            <person name="Smith C.D."/>
            <person name="Weinstock G.M."/>
            <person name="Gerardo N.M."/>
            <person name="Currie C.R."/>
        </authorList>
    </citation>
    <scope>NUCLEOTIDE SEQUENCE [LARGE SCALE GENOMIC DNA]</scope>
</reference>
<dbReference type="GO" id="GO:0008270">
    <property type="term" value="F:zinc ion binding"/>
    <property type="evidence" value="ECO:0007669"/>
    <property type="project" value="UniProtKB-KW"/>
</dbReference>
<reference evidence="7" key="2">
    <citation type="submission" date="2016-04" db="UniProtKB">
        <authorList>
            <consortium name="EnsemblMetazoa"/>
        </authorList>
    </citation>
    <scope>IDENTIFICATION</scope>
</reference>
<dbReference type="InterPro" id="IPR049899">
    <property type="entry name" value="Znf_C2HC_C3H"/>
</dbReference>
<evidence type="ECO:0000259" key="6">
    <source>
        <dbReference type="PROSITE" id="PS52027"/>
    </source>
</evidence>
<keyword evidence="2 4" id="KW-0863">Zinc-finger</keyword>
<proteinExistence type="predicted"/>
<keyword evidence="8" id="KW-1185">Reference proteome</keyword>
<dbReference type="EMBL" id="ADTU01015139">
    <property type="status" value="NOT_ANNOTATED_CDS"/>
    <property type="molecule type" value="Genomic_DNA"/>
</dbReference>
<dbReference type="AlphaFoldDB" id="A0A158NGL8"/>
<organism evidence="7 8">
    <name type="scientific">Atta cephalotes</name>
    <name type="common">Leafcutter ant</name>
    <dbReference type="NCBI Taxonomy" id="12957"/>
    <lineage>
        <taxon>Eukaryota</taxon>
        <taxon>Metazoa</taxon>
        <taxon>Ecdysozoa</taxon>
        <taxon>Arthropoda</taxon>
        <taxon>Hexapoda</taxon>
        <taxon>Insecta</taxon>
        <taxon>Pterygota</taxon>
        <taxon>Neoptera</taxon>
        <taxon>Endopterygota</taxon>
        <taxon>Hymenoptera</taxon>
        <taxon>Apocrita</taxon>
        <taxon>Aculeata</taxon>
        <taxon>Formicoidea</taxon>
        <taxon>Formicidae</taxon>
        <taxon>Myrmicinae</taxon>
        <taxon>Atta</taxon>
    </lineage>
</organism>
<evidence type="ECO:0000313" key="8">
    <source>
        <dbReference type="Proteomes" id="UP000005205"/>
    </source>
</evidence>
<evidence type="ECO:0000256" key="5">
    <source>
        <dbReference type="SAM" id="MobiDB-lite"/>
    </source>
</evidence>
<dbReference type="OrthoDB" id="3176171at2759"/>
<dbReference type="Proteomes" id="UP000005205">
    <property type="component" value="Unassembled WGS sequence"/>
</dbReference>
<dbReference type="STRING" id="12957.A0A158NGL8"/>
<dbReference type="PROSITE" id="PS52027">
    <property type="entry name" value="ZF_C2HC_C3H"/>
    <property type="match status" value="1"/>
</dbReference>
<keyword evidence="1" id="KW-0479">Metal-binding</keyword>
<feature type="region of interest" description="Disordered" evidence="5">
    <location>
        <begin position="197"/>
        <end position="216"/>
    </location>
</feature>
<evidence type="ECO:0000313" key="7">
    <source>
        <dbReference type="EnsemblMetazoa" id="XP_012056676.1"/>
    </source>
</evidence>
<gene>
    <name evidence="7" type="primary">105619769</name>
</gene>
<dbReference type="InParanoid" id="A0A158NGL8"/>
<evidence type="ECO:0000256" key="2">
    <source>
        <dbReference type="ARBA" id="ARBA00022771"/>
    </source>
</evidence>
<dbReference type="Pfam" id="PF13913">
    <property type="entry name" value="zf-C2HC_2"/>
    <property type="match status" value="1"/>
</dbReference>
<protein>
    <recommendedName>
        <fullName evidence="6">C2HC/C3H-type domain-containing protein</fullName>
    </recommendedName>
</protein>
<dbReference type="KEGG" id="acep:105619769"/>
<name>A0A158NGL8_ATTCE</name>
<keyword evidence="3" id="KW-0862">Zinc</keyword>
<sequence>MKGTKLRTRVTLPSNSKNIGIQTESFDSLIEIAKLEEQVKVMQLEINILRKHMGTLKKPDVANHKTVPLTSSAMVKLNIEKSSCGCKGNCSSRICGCVRKNIKCNLSCKCGDKACQNQNFDQNQEGKENINEIDVTKNKNRKKNETTKKLNRHLFSPDMGELSNVFEEIQFSDIDFSSNKKNTFAINTQTDLHSMDKVKLKKKKKKEENNKEQQESMDVQITFDPMKPRHQLSRTPPKKLEKSLEVDVTIQPQLHFEPTREIISSHTLYQDSKEENINWKEHNAQLIPCKKCKRTFMPNRIQKHETCCKG</sequence>
<evidence type="ECO:0000256" key="4">
    <source>
        <dbReference type="PROSITE-ProRule" id="PRU01371"/>
    </source>
</evidence>
<dbReference type="EnsemblMetazoa" id="XM_012201286.1">
    <property type="protein sequence ID" value="XP_012056676.1"/>
    <property type="gene ID" value="LOC105619769"/>
</dbReference>
<accession>A0A158NGL8</accession>
<evidence type="ECO:0000256" key="1">
    <source>
        <dbReference type="ARBA" id="ARBA00022723"/>
    </source>
</evidence>
<dbReference type="Gene3D" id="3.30.160.60">
    <property type="entry name" value="Classic Zinc Finger"/>
    <property type="match status" value="1"/>
</dbReference>